<dbReference type="AlphaFoldDB" id="A0A7G2C2Y9"/>
<feature type="region of interest" description="Disordered" evidence="1">
    <location>
        <begin position="1"/>
        <end position="113"/>
    </location>
</feature>
<accession>A0A7G2C2Y9</accession>
<name>A0A7G2C2Y9_9TRYP</name>
<reference evidence="2 3" key="1">
    <citation type="submission" date="2020-08" db="EMBL/GenBank/DDBJ databases">
        <authorList>
            <person name="Newling K."/>
            <person name="Davey J."/>
            <person name="Forrester S."/>
        </authorList>
    </citation>
    <scope>NUCLEOTIDE SEQUENCE [LARGE SCALE GENOMIC DNA]</scope>
    <source>
        <strain evidence="3">Crithidia deanei Carvalho (ATCC PRA-265)</strain>
    </source>
</reference>
<dbReference type="VEuPathDB" id="TriTrypDB:ADEAN_000052900"/>
<feature type="compositionally biased region" description="Low complexity" evidence="1">
    <location>
        <begin position="30"/>
        <end position="44"/>
    </location>
</feature>
<keyword evidence="3" id="KW-1185">Reference proteome</keyword>
<evidence type="ECO:0000313" key="3">
    <source>
        <dbReference type="Proteomes" id="UP000515908"/>
    </source>
</evidence>
<evidence type="ECO:0000256" key="1">
    <source>
        <dbReference type="SAM" id="MobiDB-lite"/>
    </source>
</evidence>
<gene>
    <name evidence="2" type="ORF">ADEAN_000052900</name>
</gene>
<organism evidence="2 3">
    <name type="scientific">Angomonas deanei</name>
    <dbReference type="NCBI Taxonomy" id="59799"/>
    <lineage>
        <taxon>Eukaryota</taxon>
        <taxon>Discoba</taxon>
        <taxon>Euglenozoa</taxon>
        <taxon>Kinetoplastea</taxon>
        <taxon>Metakinetoplastina</taxon>
        <taxon>Trypanosomatida</taxon>
        <taxon>Trypanosomatidae</taxon>
        <taxon>Strigomonadinae</taxon>
        <taxon>Angomonas</taxon>
    </lineage>
</organism>
<evidence type="ECO:0000313" key="2">
    <source>
        <dbReference type="EMBL" id="CAD2213093.1"/>
    </source>
</evidence>
<sequence>MSNYRGGRGGGYPPQEGYGQGNYRPQRQEYPPYGGQPGYPQQQAGAGGYPHQHHHQHQFQQAYVPPQRDAYAQQAYGQHAQPTYPPQQQGYDAAQFGGYPPHQNYGDRAPAGL</sequence>
<proteinExistence type="predicted"/>
<feature type="compositionally biased region" description="Gly residues" evidence="1">
    <location>
        <begin position="1"/>
        <end position="12"/>
    </location>
</feature>
<dbReference type="Proteomes" id="UP000515908">
    <property type="component" value="Chromosome 01"/>
</dbReference>
<protein>
    <submittedName>
        <fullName evidence="2">Uncharacterized protein</fullName>
    </submittedName>
</protein>
<feature type="compositionally biased region" description="Low complexity" evidence="1">
    <location>
        <begin position="13"/>
        <end position="23"/>
    </location>
</feature>
<feature type="compositionally biased region" description="Low complexity" evidence="1">
    <location>
        <begin position="70"/>
        <end position="81"/>
    </location>
</feature>
<dbReference type="EMBL" id="LR877145">
    <property type="protein sequence ID" value="CAD2213093.1"/>
    <property type="molecule type" value="Genomic_DNA"/>
</dbReference>